<accession>A0A8T2PMR0</accession>
<evidence type="ECO:0000259" key="12">
    <source>
        <dbReference type="Pfam" id="PF18282"/>
    </source>
</evidence>
<dbReference type="PROSITE" id="PS50330">
    <property type="entry name" value="UIM"/>
    <property type="match status" value="1"/>
</dbReference>
<dbReference type="Gene3D" id="6.10.250.1800">
    <property type="match status" value="1"/>
</dbReference>
<feature type="region of interest" description="Disordered" evidence="11">
    <location>
        <begin position="516"/>
        <end position="538"/>
    </location>
</feature>
<keyword evidence="14" id="KW-1185">Reference proteome</keyword>
<dbReference type="PANTHER" id="PTHR15932:SF2">
    <property type="entry name" value="BRCA1-A COMPLEX SUBUNIT RAP80"/>
    <property type="match status" value="1"/>
</dbReference>
<comment type="similarity">
    <text evidence="2">Belongs to the RAP80 family.</text>
</comment>
<feature type="region of interest" description="Disordered" evidence="11">
    <location>
        <begin position="639"/>
        <end position="788"/>
    </location>
</feature>
<dbReference type="GO" id="GO:0042393">
    <property type="term" value="F:histone binding"/>
    <property type="evidence" value="ECO:0007669"/>
    <property type="project" value="TreeGrafter"/>
</dbReference>
<evidence type="ECO:0000256" key="3">
    <source>
        <dbReference type="ARBA" id="ARBA00021660"/>
    </source>
</evidence>
<dbReference type="CDD" id="cd20912">
    <property type="entry name" value="AIR_RAP80-like"/>
    <property type="match status" value="1"/>
</dbReference>
<dbReference type="Pfam" id="PF18282">
    <property type="entry name" value="RAP80_UIM"/>
    <property type="match status" value="1"/>
</dbReference>
<feature type="compositionally biased region" description="Acidic residues" evidence="11">
    <location>
        <begin position="667"/>
        <end position="699"/>
    </location>
</feature>
<dbReference type="GO" id="GO:0070531">
    <property type="term" value="C:BRCA1-A complex"/>
    <property type="evidence" value="ECO:0007669"/>
    <property type="project" value="InterPro"/>
</dbReference>
<feature type="compositionally biased region" description="Acidic residues" evidence="11">
    <location>
        <begin position="446"/>
        <end position="456"/>
    </location>
</feature>
<comment type="subcellular location">
    <subcellularLocation>
        <location evidence="1">Nucleus</location>
    </subcellularLocation>
</comment>
<keyword evidence="5" id="KW-0227">DNA damage</keyword>
<feature type="compositionally biased region" description="Polar residues" evidence="11">
    <location>
        <begin position="402"/>
        <end position="415"/>
    </location>
</feature>
<evidence type="ECO:0000256" key="7">
    <source>
        <dbReference type="ARBA" id="ARBA00023204"/>
    </source>
</evidence>
<dbReference type="SMART" id="SM00726">
    <property type="entry name" value="UIM"/>
    <property type="match status" value="2"/>
</dbReference>
<protein>
    <recommendedName>
        <fullName evidence="3">BRCA1-A complex subunit RAP80</fullName>
    </recommendedName>
    <alternativeName>
        <fullName evidence="10">Receptor-associated protein 80</fullName>
    </alternativeName>
    <alternativeName>
        <fullName evidence="9">Ubiquitin interaction motif-containing protein 1</fullName>
    </alternativeName>
</protein>
<evidence type="ECO:0000313" key="13">
    <source>
        <dbReference type="EMBL" id="KAG9351952.1"/>
    </source>
</evidence>
<dbReference type="AlphaFoldDB" id="A0A8T2PMR0"/>
<keyword evidence="6" id="KW-0156">Chromatin regulator</keyword>
<dbReference type="EMBL" id="JAFBMS010000006">
    <property type="protein sequence ID" value="KAG9351952.1"/>
    <property type="molecule type" value="Genomic_DNA"/>
</dbReference>
<evidence type="ECO:0000256" key="11">
    <source>
        <dbReference type="SAM" id="MobiDB-lite"/>
    </source>
</evidence>
<evidence type="ECO:0000256" key="1">
    <source>
        <dbReference type="ARBA" id="ARBA00004123"/>
    </source>
</evidence>
<feature type="compositionally biased region" description="Low complexity" evidence="11">
    <location>
        <begin position="129"/>
        <end position="148"/>
    </location>
</feature>
<comment type="caution">
    <text evidence="13">The sequence shown here is derived from an EMBL/GenBank/DDBJ whole genome shotgun (WGS) entry which is preliminary data.</text>
</comment>
<evidence type="ECO:0000256" key="2">
    <source>
        <dbReference type="ARBA" id="ARBA00006465"/>
    </source>
</evidence>
<gene>
    <name evidence="13" type="ORF">JZ751_023203</name>
</gene>
<sequence length="1043" mass="114887">MPRKKRVRKRDNDDDRSTFPSKRRHAENKGEPLVISDSENEDEEYKPSTREDRSRGRESKAQTRDLTEEEMLDLAMRLSEQEAGNAARIQQQEEEAMRKAIAESLHVMQANGTQTDNENFELLSSAMTPSHASQPSSSQSQPQAAESPVFPLKKKHMYLSQSKAEDDTVTADQSTTTIQKSKDENQELISPHGHPHAPSQSPPNNPETPLLPLLASEEVVSTHQRKELDTDSSCSSKSCTQAGKSPVLPNSPAHGPILCIEKLSQDLVKDCHSVGFVLCSQDDPSGLTASDESPSSLQAPESPTFPQTDRRQDGKACKDGGAESYPEPVAAKVMVSLGDEESSEVSPQSQGHCQKDKESCKWTPKLNNVPSSQRLTPAEGTCEDTNRDGDFEGQTTDHRKNQSCPSRLGQTSKLSAQEGVLENVDENTSQPQPNQDFSTQMNLNWSEDEDENDEVPEEKTQECLNVAQVPCPQKSQNAVFEQSSILDSESLLRVVSGSGPSPVFRRDPIRSKLGIAGASPGLASPTNRPGPLPTTPVRASGARCVRKKFTFMHTTELGESSRSGTRRIRAGSSLQARLAPAPSKKQQGEGAVLYYWGVPFCPRGQNPDDYTQVILTQLEVYEKSLKEARRGLLRKAEWGEPVLPGPPKRPFSRRSSLKRHRASRPLEDEEEEQEEAGEEVVGEEEPVVVEEVEEAVEEDERARLQKGPESCGGVECETQDNQATQILSLGPTQEVKSPLHYGHEEPSEKLTFLRRRGLRERSPIESETQVLAEEEEEEEEEGMCPETQLSEENTLDVNMESPTGSQPRPDSEVMEVVDDGNAPAAAEEDVRMEVEMEVEGLELAAQIQSQRVECPMCMCDFPLLQIEMHAAYCDGTTEDSVPEESQSQVMVLRKSARRTDVIGDQPSSSETGKVTQGEKCFICQGLFPVKEYGKHVEACIALRNSTANEGTKGLLTALDRSELRDSEAGPSHSAFRNKEHSRSATLGEAGESGGSGDAAFTVSTSPIKSFTPISEATDCLIDFKRQYSSKPSQRAGRKRKYKR</sequence>
<keyword evidence="4" id="KW-0677">Repeat</keyword>
<evidence type="ECO:0000256" key="8">
    <source>
        <dbReference type="ARBA" id="ARBA00023242"/>
    </source>
</evidence>
<feature type="compositionally biased region" description="Basic residues" evidence="11">
    <location>
        <begin position="650"/>
        <end position="663"/>
    </location>
</feature>
<dbReference type="InterPro" id="IPR040714">
    <property type="entry name" value="RAP80_UIM"/>
</dbReference>
<dbReference type="Proteomes" id="UP000824540">
    <property type="component" value="Unassembled WGS sequence"/>
</dbReference>
<feature type="compositionally biased region" description="Polar residues" evidence="11">
    <location>
        <begin position="287"/>
        <end position="307"/>
    </location>
</feature>
<feature type="compositionally biased region" description="Polar residues" evidence="11">
    <location>
        <begin position="170"/>
        <end position="179"/>
    </location>
</feature>
<feature type="compositionally biased region" description="Basic and acidic residues" evidence="11">
    <location>
        <begin position="308"/>
        <end position="321"/>
    </location>
</feature>
<feature type="region of interest" description="Disordered" evidence="11">
    <location>
        <begin position="107"/>
        <end position="255"/>
    </location>
</feature>
<dbReference type="GO" id="GO:0006302">
    <property type="term" value="P:double-strand break repair"/>
    <property type="evidence" value="ECO:0007669"/>
    <property type="project" value="InterPro"/>
</dbReference>
<evidence type="ECO:0000256" key="4">
    <source>
        <dbReference type="ARBA" id="ARBA00022737"/>
    </source>
</evidence>
<dbReference type="PANTHER" id="PTHR15932">
    <property type="entry name" value="UBIQUITIN INTERACTION MOTIF-CONTAINING PROTEIN 1"/>
    <property type="match status" value="1"/>
</dbReference>
<feature type="domain" description="RAP80 N-terminal" evidence="12">
    <location>
        <begin position="64"/>
        <end position="109"/>
    </location>
</feature>
<name>A0A8T2PMR0_9TELE</name>
<dbReference type="GO" id="GO:0070530">
    <property type="term" value="F:K63-linked polyubiquitin modification-dependent protein binding"/>
    <property type="evidence" value="ECO:0007669"/>
    <property type="project" value="InterPro"/>
</dbReference>
<feature type="region of interest" description="Disordered" evidence="11">
    <location>
        <begin position="282"/>
        <end position="460"/>
    </location>
</feature>
<dbReference type="InterPro" id="IPR038868">
    <property type="entry name" value="RAP80"/>
</dbReference>
<evidence type="ECO:0000256" key="6">
    <source>
        <dbReference type="ARBA" id="ARBA00022853"/>
    </source>
</evidence>
<feature type="compositionally biased region" description="Basic and acidic residues" evidence="11">
    <location>
        <begin position="384"/>
        <end position="400"/>
    </location>
</feature>
<evidence type="ECO:0000256" key="5">
    <source>
        <dbReference type="ARBA" id="ARBA00022763"/>
    </source>
</evidence>
<keyword evidence="8" id="KW-0539">Nucleus</keyword>
<feature type="compositionally biased region" description="Acidic residues" evidence="11">
    <location>
        <begin position="772"/>
        <end position="783"/>
    </location>
</feature>
<feature type="compositionally biased region" description="Polar residues" evidence="11">
    <location>
        <begin position="719"/>
        <end position="735"/>
    </location>
</feature>
<evidence type="ECO:0000313" key="14">
    <source>
        <dbReference type="Proteomes" id="UP000824540"/>
    </source>
</evidence>
<dbReference type="InterPro" id="IPR003903">
    <property type="entry name" value="UIM_dom"/>
</dbReference>
<dbReference type="GO" id="GO:0006325">
    <property type="term" value="P:chromatin organization"/>
    <property type="evidence" value="ECO:0007669"/>
    <property type="project" value="UniProtKB-KW"/>
</dbReference>
<reference evidence="13" key="1">
    <citation type="thesis" date="2021" institute="BYU ScholarsArchive" country="Provo, UT, USA">
        <title>Applications of and Algorithms for Genome Assembly and Genomic Analyses with an Emphasis on Marine Teleosts.</title>
        <authorList>
            <person name="Pickett B.D."/>
        </authorList>
    </citation>
    <scope>NUCLEOTIDE SEQUENCE</scope>
    <source>
        <strain evidence="13">HI-2016</strain>
    </source>
</reference>
<feature type="compositionally biased region" description="Polar residues" evidence="11">
    <location>
        <begin position="426"/>
        <end position="445"/>
    </location>
</feature>
<dbReference type="OrthoDB" id="7536094at2759"/>
<keyword evidence="7" id="KW-0234">DNA repair</keyword>
<feature type="region of interest" description="Disordered" evidence="11">
    <location>
        <begin position="1"/>
        <end position="69"/>
    </location>
</feature>
<dbReference type="GO" id="GO:0045739">
    <property type="term" value="P:positive regulation of DNA repair"/>
    <property type="evidence" value="ECO:0007669"/>
    <property type="project" value="TreeGrafter"/>
</dbReference>
<evidence type="ECO:0000256" key="9">
    <source>
        <dbReference type="ARBA" id="ARBA00029973"/>
    </source>
</evidence>
<feature type="region of interest" description="Disordered" evidence="11">
    <location>
        <begin position="76"/>
        <end position="95"/>
    </location>
</feature>
<feature type="compositionally biased region" description="Polar residues" evidence="11">
    <location>
        <begin position="365"/>
        <end position="375"/>
    </location>
</feature>
<feature type="compositionally biased region" description="Basic and acidic residues" evidence="11">
    <location>
        <begin position="45"/>
        <end position="66"/>
    </location>
</feature>
<feature type="compositionally biased region" description="Low complexity" evidence="11">
    <location>
        <begin position="231"/>
        <end position="240"/>
    </location>
</feature>
<proteinExistence type="inferred from homology"/>
<feature type="region of interest" description="Disordered" evidence="11">
    <location>
        <begin position="961"/>
        <end position="1001"/>
    </location>
</feature>
<organism evidence="13 14">
    <name type="scientific">Albula glossodonta</name>
    <name type="common">roundjaw bonefish</name>
    <dbReference type="NCBI Taxonomy" id="121402"/>
    <lineage>
        <taxon>Eukaryota</taxon>
        <taxon>Metazoa</taxon>
        <taxon>Chordata</taxon>
        <taxon>Craniata</taxon>
        <taxon>Vertebrata</taxon>
        <taxon>Euteleostomi</taxon>
        <taxon>Actinopterygii</taxon>
        <taxon>Neopterygii</taxon>
        <taxon>Teleostei</taxon>
        <taxon>Albuliformes</taxon>
        <taxon>Albulidae</taxon>
        <taxon>Albula</taxon>
    </lineage>
</organism>
<evidence type="ECO:0000256" key="10">
    <source>
        <dbReference type="ARBA" id="ARBA00031558"/>
    </source>
</evidence>